<keyword evidence="3" id="KW-1185">Reference proteome</keyword>
<dbReference type="GO" id="GO:0000932">
    <property type="term" value="C:P-body"/>
    <property type="evidence" value="ECO:0007669"/>
    <property type="project" value="TreeGrafter"/>
</dbReference>
<feature type="region of interest" description="Disordered" evidence="1">
    <location>
        <begin position="1"/>
        <end position="36"/>
    </location>
</feature>
<sequence>MASPSGNPSPTPNPPFEIARLFKPAPNPNHPTTVPTPTGIFPGVAPMVPGPYSYPPATPPFHRGPFLHYPNDPHAVHLPNVAFANPNPAPNPNPGPNTGARLMQLLGNTAPTHLESAVSMPPPSSEFSAAPVTPLPAMPSAPPARMLSSKMPRGRILGPGDKAVHDVDSRLPGEAQPPQLEVTPITKYTSDPGLVLGRQIAVNRSYIVYGLKLGNIRVLNINTALRSLLRGHTQDKVSYEQGSSADSAVVVVLEALQVHCSLYDCYITKHFDEIDVVILSHILFTVGVAVSVGEPMDTSEGRIAFAPLTRKKGVSPVAPLVVVLRDQSTEGSSST</sequence>
<dbReference type="InterPro" id="IPR045152">
    <property type="entry name" value="EDC4-like"/>
</dbReference>
<dbReference type="AlphaFoldDB" id="A0A8J5SKC0"/>
<protein>
    <submittedName>
        <fullName evidence="2">Uncharacterized protein</fullName>
    </submittedName>
</protein>
<dbReference type="OrthoDB" id="1743345at2759"/>
<name>A0A8J5SKC0_ZIZPA</name>
<accession>A0A8J5SKC0</accession>
<evidence type="ECO:0000313" key="3">
    <source>
        <dbReference type="Proteomes" id="UP000729402"/>
    </source>
</evidence>
<evidence type="ECO:0000256" key="1">
    <source>
        <dbReference type="SAM" id="MobiDB-lite"/>
    </source>
</evidence>
<dbReference type="EMBL" id="JAAALK010000283">
    <property type="protein sequence ID" value="KAG8076115.1"/>
    <property type="molecule type" value="Genomic_DNA"/>
</dbReference>
<evidence type="ECO:0000313" key="2">
    <source>
        <dbReference type="EMBL" id="KAG8076115.1"/>
    </source>
</evidence>
<dbReference type="GO" id="GO:0031087">
    <property type="term" value="P:deadenylation-independent decapping of nuclear-transcribed mRNA"/>
    <property type="evidence" value="ECO:0007669"/>
    <property type="project" value="InterPro"/>
</dbReference>
<reference evidence="2" key="2">
    <citation type="submission" date="2021-02" db="EMBL/GenBank/DDBJ databases">
        <authorList>
            <person name="Kimball J.A."/>
            <person name="Haas M.W."/>
            <person name="Macchietto M."/>
            <person name="Kono T."/>
            <person name="Duquette J."/>
            <person name="Shao M."/>
        </authorList>
    </citation>
    <scope>NUCLEOTIDE SEQUENCE</scope>
    <source>
        <tissue evidence="2">Fresh leaf tissue</tissue>
    </source>
</reference>
<dbReference type="PANTHER" id="PTHR15598:SF8">
    <property type="entry name" value="OS06G0300800 PROTEIN"/>
    <property type="match status" value="1"/>
</dbReference>
<organism evidence="2 3">
    <name type="scientific">Zizania palustris</name>
    <name type="common">Northern wild rice</name>
    <dbReference type="NCBI Taxonomy" id="103762"/>
    <lineage>
        <taxon>Eukaryota</taxon>
        <taxon>Viridiplantae</taxon>
        <taxon>Streptophyta</taxon>
        <taxon>Embryophyta</taxon>
        <taxon>Tracheophyta</taxon>
        <taxon>Spermatophyta</taxon>
        <taxon>Magnoliopsida</taxon>
        <taxon>Liliopsida</taxon>
        <taxon>Poales</taxon>
        <taxon>Poaceae</taxon>
        <taxon>BOP clade</taxon>
        <taxon>Oryzoideae</taxon>
        <taxon>Oryzeae</taxon>
        <taxon>Zizaniinae</taxon>
        <taxon>Zizania</taxon>
    </lineage>
</organism>
<dbReference type="PANTHER" id="PTHR15598">
    <property type="entry name" value="ENHANCER OF MRNA-DECAPPING PROTEIN 4"/>
    <property type="match status" value="1"/>
</dbReference>
<reference evidence="2" key="1">
    <citation type="journal article" date="2021" name="bioRxiv">
        <title>Whole Genome Assembly and Annotation of Northern Wild Rice, Zizania palustris L., Supports a Whole Genome Duplication in the Zizania Genus.</title>
        <authorList>
            <person name="Haas M."/>
            <person name="Kono T."/>
            <person name="Macchietto M."/>
            <person name="Millas R."/>
            <person name="McGilp L."/>
            <person name="Shao M."/>
            <person name="Duquette J."/>
            <person name="Hirsch C.N."/>
            <person name="Kimball J."/>
        </authorList>
    </citation>
    <scope>NUCLEOTIDE SEQUENCE</scope>
    <source>
        <tissue evidence="2">Fresh leaf tissue</tissue>
    </source>
</reference>
<gene>
    <name evidence="2" type="ORF">GUJ93_ZPchr0006g41779</name>
</gene>
<proteinExistence type="predicted"/>
<dbReference type="Proteomes" id="UP000729402">
    <property type="component" value="Unassembled WGS sequence"/>
</dbReference>
<comment type="caution">
    <text evidence="2">The sequence shown here is derived from an EMBL/GenBank/DDBJ whole genome shotgun (WGS) entry which is preliminary data.</text>
</comment>